<dbReference type="GO" id="GO:0004252">
    <property type="term" value="F:serine-type endopeptidase activity"/>
    <property type="evidence" value="ECO:0007669"/>
    <property type="project" value="InterPro"/>
</dbReference>
<dbReference type="PANTHER" id="PTHR43066">
    <property type="entry name" value="RHOMBOID-RELATED PROTEIN"/>
    <property type="match status" value="1"/>
</dbReference>
<dbReference type="Pfam" id="PF01694">
    <property type="entry name" value="Rhomboid"/>
    <property type="match status" value="1"/>
</dbReference>
<keyword evidence="3 6" id="KW-1133">Transmembrane helix</keyword>
<dbReference type="GO" id="GO:0016020">
    <property type="term" value="C:membrane"/>
    <property type="evidence" value="ECO:0007669"/>
    <property type="project" value="UniProtKB-SubCell"/>
</dbReference>
<dbReference type="InterPro" id="IPR022764">
    <property type="entry name" value="Peptidase_S54_rhomboid_dom"/>
</dbReference>
<dbReference type="SUPFAM" id="SSF144091">
    <property type="entry name" value="Rhomboid-like"/>
    <property type="match status" value="1"/>
</dbReference>
<dbReference type="PANTHER" id="PTHR43066:SF13">
    <property type="entry name" value="RHOMBOID DOMAIN-CONTAINING PROTEIN 2"/>
    <property type="match status" value="1"/>
</dbReference>
<dbReference type="STRING" id="118200.A0A093FV47"/>
<protein>
    <submittedName>
        <fullName evidence="8">Rhomboid domain-containing protein 2</fullName>
    </submittedName>
</protein>
<dbReference type="Proteomes" id="UP000053875">
    <property type="component" value="Unassembled WGS sequence"/>
</dbReference>
<organism evidence="8 9">
    <name type="scientific">Dryobates pubescens</name>
    <name type="common">Downy woodpecker</name>
    <name type="synonym">Picoides pubescens</name>
    <dbReference type="NCBI Taxonomy" id="118200"/>
    <lineage>
        <taxon>Eukaryota</taxon>
        <taxon>Metazoa</taxon>
        <taxon>Chordata</taxon>
        <taxon>Craniata</taxon>
        <taxon>Vertebrata</taxon>
        <taxon>Euteleostomi</taxon>
        <taxon>Archelosauria</taxon>
        <taxon>Archosauria</taxon>
        <taxon>Dinosauria</taxon>
        <taxon>Saurischia</taxon>
        <taxon>Theropoda</taxon>
        <taxon>Coelurosauria</taxon>
        <taxon>Aves</taxon>
        <taxon>Neognathae</taxon>
        <taxon>Neoaves</taxon>
        <taxon>Telluraves</taxon>
        <taxon>Coraciimorphae</taxon>
        <taxon>Piciformes</taxon>
        <taxon>Picidae</taxon>
        <taxon>Dryobates</taxon>
    </lineage>
</organism>
<evidence type="ECO:0000256" key="5">
    <source>
        <dbReference type="SAM" id="MobiDB-lite"/>
    </source>
</evidence>
<reference evidence="8 9" key="1">
    <citation type="submission" date="2014-04" db="EMBL/GenBank/DDBJ databases">
        <title>Genome evolution of avian class.</title>
        <authorList>
            <person name="Zhang G."/>
            <person name="Li C."/>
        </authorList>
    </citation>
    <scope>NUCLEOTIDE SEQUENCE [LARGE SCALE GENOMIC DNA]</scope>
    <source>
        <strain evidence="8">BGI_N307</strain>
    </source>
</reference>
<feature type="transmembrane region" description="Helical" evidence="6">
    <location>
        <begin position="111"/>
        <end position="129"/>
    </location>
</feature>
<evidence type="ECO:0000256" key="1">
    <source>
        <dbReference type="ARBA" id="ARBA00004141"/>
    </source>
</evidence>
<keyword evidence="4 6" id="KW-0472">Membrane</keyword>
<evidence type="ECO:0000256" key="6">
    <source>
        <dbReference type="SAM" id="Phobius"/>
    </source>
</evidence>
<feature type="region of interest" description="Disordered" evidence="5">
    <location>
        <begin position="219"/>
        <end position="240"/>
    </location>
</feature>
<keyword evidence="9" id="KW-1185">Reference proteome</keyword>
<feature type="non-terminal residue" evidence="8">
    <location>
        <position position="240"/>
    </location>
</feature>
<comment type="subcellular location">
    <subcellularLocation>
        <location evidence="1">Membrane</location>
        <topology evidence="1">Multi-pass membrane protein</topology>
    </subcellularLocation>
</comment>
<keyword evidence="2 6" id="KW-0812">Transmembrane</keyword>
<evidence type="ECO:0000256" key="4">
    <source>
        <dbReference type="ARBA" id="ARBA00023136"/>
    </source>
</evidence>
<evidence type="ECO:0000256" key="2">
    <source>
        <dbReference type="ARBA" id="ARBA00022692"/>
    </source>
</evidence>
<dbReference type="EMBL" id="KL214765">
    <property type="protein sequence ID" value="KFV61780.1"/>
    <property type="molecule type" value="Genomic_DNA"/>
</dbReference>
<evidence type="ECO:0000259" key="7">
    <source>
        <dbReference type="Pfam" id="PF01694"/>
    </source>
</evidence>
<proteinExistence type="predicted"/>
<feature type="compositionally biased region" description="Polar residues" evidence="5">
    <location>
        <begin position="221"/>
        <end position="240"/>
    </location>
</feature>
<evidence type="ECO:0000313" key="9">
    <source>
        <dbReference type="Proteomes" id="UP000053875"/>
    </source>
</evidence>
<accession>A0A093FV47</accession>
<dbReference type="Gene3D" id="1.20.1540.10">
    <property type="entry name" value="Rhomboid-like"/>
    <property type="match status" value="1"/>
</dbReference>
<feature type="non-terminal residue" evidence="8">
    <location>
        <position position="1"/>
    </location>
</feature>
<dbReference type="AlphaFoldDB" id="A0A093FV47"/>
<name>A0A093FV47_DRYPU</name>
<gene>
    <name evidence="8" type="ORF">N307_13397</name>
</gene>
<sequence>PRSLLPDSLLCSVHRLLTYIFLYEDLASLACGALIVWYFAGGFERSVGTAKHCFLTAAFAILAALLYLLLEAVVSRLSEVEEAKGFMPVAFATLAVSTARSRMKRSLLFGLRVPVVLVPWVLLCLVWFLPSSSLLSNLCGLLTGAAYGLGYCSCLDFPEPVASKLDQMLPFSLLRRIPGLRYIPGSSAERRAFQSCKLIPTPGTYPTQSYPCFSPPALPASQMQHPSAQRQGFQHSSAAG</sequence>
<feature type="domain" description="Peptidase S54 rhomboid" evidence="7">
    <location>
        <begin position="12"/>
        <end position="152"/>
    </location>
</feature>
<feature type="transmembrane region" description="Helical" evidence="6">
    <location>
        <begin position="52"/>
        <end position="70"/>
    </location>
</feature>
<evidence type="ECO:0000313" key="8">
    <source>
        <dbReference type="EMBL" id="KFV61780.1"/>
    </source>
</evidence>
<dbReference type="InterPro" id="IPR035952">
    <property type="entry name" value="Rhomboid-like_sf"/>
</dbReference>
<evidence type="ECO:0000256" key="3">
    <source>
        <dbReference type="ARBA" id="ARBA00022989"/>
    </source>
</evidence>
<feature type="transmembrane region" description="Helical" evidence="6">
    <location>
        <begin position="20"/>
        <end position="40"/>
    </location>
</feature>